<dbReference type="PANTHER" id="PTHR46913:SF1">
    <property type="entry name" value="RING-H2 FINGER PROTEIN ATL16"/>
    <property type="match status" value="1"/>
</dbReference>
<evidence type="ECO:0000256" key="6">
    <source>
        <dbReference type="ARBA" id="ARBA00022692"/>
    </source>
</evidence>
<dbReference type="GO" id="GO:0016020">
    <property type="term" value="C:membrane"/>
    <property type="evidence" value="ECO:0007669"/>
    <property type="project" value="UniProtKB-SubCell"/>
</dbReference>
<dbReference type="Pfam" id="PF04043">
    <property type="entry name" value="PMEI"/>
    <property type="match status" value="1"/>
</dbReference>
<protein>
    <recommendedName>
        <fullName evidence="4">RING-type E3 ubiquitin transferase</fullName>
        <ecNumber evidence="4">2.3.2.27</ecNumber>
    </recommendedName>
</protein>
<dbReference type="InterPro" id="IPR035513">
    <property type="entry name" value="Invertase/methylesterase_inhib"/>
</dbReference>
<dbReference type="Gene3D" id="3.30.40.10">
    <property type="entry name" value="Zinc/RING finger domain, C3HC4 (zinc finger)"/>
    <property type="match status" value="1"/>
</dbReference>
<sequence length="294" mass="32044">MENTDGISNQVSNNTAYARNGKIMLCSGIILFTIVVFIVCFHSYARWIFKHRQRRRHLLSLSVTPTAAGAADKALDPSILGTLPTFVYSSKTQDSVLQCAVCLSEFQEGEKGRLLPKCSHTFHVCCLDIWFHAHSNCPLCRAPVQSDKVPETIAETVVPVIEEADPESEQANLQQLGMIALRLASGNATDTALYIKRMLNDTSGLDPSTEQALTDCAQHYVDANQQLDDSVAALLANAQHDVNAWVGAAIADAESCEDGFKESGSQDFLLTARNAIFKQLCNNALAINKLLTAN</sequence>
<dbReference type="GO" id="GO:0061630">
    <property type="term" value="F:ubiquitin protein ligase activity"/>
    <property type="evidence" value="ECO:0007669"/>
    <property type="project" value="UniProtKB-EC"/>
</dbReference>
<dbReference type="Pfam" id="PF13639">
    <property type="entry name" value="zf-RING_2"/>
    <property type="match status" value="1"/>
</dbReference>
<keyword evidence="18" id="KW-1185">Reference proteome</keyword>
<dbReference type="SUPFAM" id="SSF101148">
    <property type="entry name" value="Plant invertase/pectin methylesterase inhibitor"/>
    <property type="match status" value="1"/>
</dbReference>
<evidence type="ECO:0000256" key="11">
    <source>
        <dbReference type="ARBA" id="ARBA00022989"/>
    </source>
</evidence>
<comment type="pathway">
    <text evidence="3">Protein modification; protein ubiquitination.</text>
</comment>
<dbReference type="FunFam" id="3.30.40.10:FF:000187">
    <property type="entry name" value="E3 ubiquitin-protein ligase ATL6"/>
    <property type="match status" value="1"/>
</dbReference>
<dbReference type="SMART" id="SM00856">
    <property type="entry name" value="PMEI"/>
    <property type="match status" value="1"/>
</dbReference>
<evidence type="ECO:0000256" key="9">
    <source>
        <dbReference type="ARBA" id="ARBA00022786"/>
    </source>
</evidence>
<dbReference type="InterPro" id="IPR044600">
    <property type="entry name" value="ATL1/ATL16-like"/>
</dbReference>
<proteinExistence type="inferred from homology"/>
<dbReference type="EC" id="2.3.2.27" evidence="4"/>
<evidence type="ECO:0000256" key="5">
    <source>
        <dbReference type="ARBA" id="ARBA00022679"/>
    </source>
</evidence>
<evidence type="ECO:0000256" key="10">
    <source>
        <dbReference type="ARBA" id="ARBA00022833"/>
    </source>
</evidence>
<dbReference type="SUPFAM" id="SSF57850">
    <property type="entry name" value="RING/U-box"/>
    <property type="match status" value="1"/>
</dbReference>
<evidence type="ECO:0000256" key="14">
    <source>
        <dbReference type="PROSITE-ProRule" id="PRU00175"/>
    </source>
</evidence>
<comment type="catalytic activity">
    <reaction evidence="1">
        <text>S-ubiquitinyl-[E2 ubiquitin-conjugating enzyme]-L-cysteine + [acceptor protein]-L-lysine = [E2 ubiquitin-conjugating enzyme]-L-cysteine + N(6)-ubiquitinyl-[acceptor protein]-L-lysine.</text>
        <dbReference type="EC" id="2.3.2.27"/>
    </reaction>
</comment>
<dbReference type="GO" id="GO:0016567">
    <property type="term" value="P:protein ubiquitination"/>
    <property type="evidence" value="ECO:0007669"/>
    <property type="project" value="InterPro"/>
</dbReference>
<dbReference type="CDD" id="cd16461">
    <property type="entry name" value="RING-H2_EL5-like"/>
    <property type="match status" value="1"/>
</dbReference>
<organism evidence="17 18">
    <name type="scientific">Hevea brasiliensis</name>
    <name type="common">Para rubber tree</name>
    <name type="synonym">Siphonia brasiliensis</name>
    <dbReference type="NCBI Taxonomy" id="3981"/>
    <lineage>
        <taxon>Eukaryota</taxon>
        <taxon>Viridiplantae</taxon>
        <taxon>Streptophyta</taxon>
        <taxon>Embryophyta</taxon>
        <taxon>Tracheophyta</taxon>
        <taxon>Spermatophyta</taxon>
        <taxon>Magnoliopsida</taxon>
        <taxon>eudicotyledons</taxon>
        <taxon>Gunneridae</taxon>
        <taxon>Pentapetalae</taxon>
        <taxon>rosids</taxon>
        <taxon>fabids</taxon>
        <taxon>Malpighiales</taxon>
        <taxon>Euphorbiaceae</taxon>
        <taxon>Crotonoideae</taxon>
        <taxon>Micrandreae</taxon>
        <taxon>Hevea</taxon>
    </lineage>
</organism>
<dbReference type="InterPro" id="IPR013083">
    <property type="entry name" value="Znf_RING/FYVE/PHD"/>
</dbReference>
<keyword evidence="12 15" id="KW-0472">Membrane</keyword>
<evidence type="ECO:0000256" key="15">
    <source>
        <dbReference type="SAM" id="Phobius"/>
    </source>
</evidence>
<comment type="subcellular location">
    <subcellularLocation>
        <location evidence="2">Membrane</location>
        <topology evidence="2">Single-pass membrane protein</topology>
    </subcellularLocation>
</comment>
<keyword evidence="10" id="KW-0862">Zinc</keyword>
<dbReference type="SMART" id="SM00184">
    <property type="entry name" value="RING"/>
    <property type="match status" value="1"/>
</dbReference>
<dbReference type="Gene3D" id="1.20.140.40">
    <property type="entry name" value="Invertase/pectin methylesterase inhibitor family protein"/>
    <property type="match status" value="1"/>
</dbReference>
<dbReference type="PROSITE" id="PS50089">
    <property type="entry name" value="ZF_RING_2"/>
    <property type="match status" value="1"/>
</dbReference>
<dbReference type="GO" id="GO:0004857">
    <property type="term" value="F:enzyme inhibitor activity"/>
    <property type="evidence" value="ECO:0007669"/>
    <property type="project" value="InterPro"/>
</dbReference>
<evidence type="ECO:0000256" key="4">
    <source>
        <dbReference type="ARBA" id="ARBA00012483"/>
    </source>
</evidence>
<keyword evidence="7" id="KW-0479">Metal-binding</keyword>
<feature type="transmembrane region" description="Helical" evidence="15">
    <location>
        <begin position="29"/>
        <end position="49"/>
    </location>
</feature>
<evidence type="ECO:0000313" key="18">
    <source>
        <dbReference type="Proteomes" id="UP000467840"/>
    </source>
</evidence>
<dbReference type="NCBIfam" id="TIGR01614">
    <property type="entry name" value="PME_inhib"/>
    <property type="match status" value="1"/>
</dbReference>
<dbReference type="AlphaFoldDB" id="A0A6A6MS72"/>
<dbReference type="InterPro" id="IPR006501">
    <property type="entry name" value="Pectinesterase_inhib_dom"/>
</dbReference>
<gene>
    <name evidence="17" type="ORF">GH714_037627</name>
</gene>
<accession>A0A6A6MS72</accession>
<keyword evidence="9" id="KW-0833">Ubl conjugation pathway</keyword>
<evidence type="ECO:0000256" key="2">
    <source>
        <dbReference type="ARBA" id="ARBA00004167"/>
    </source>
</evidence>
<evidence type="ECO:0000256" key="1">
    <source>
        <dbReference type="ARBA" id="ARBA00000900"/>
    </source>
</evidence>
<reference evidence="17 18" key="1">
    <citation type="journal article" date="2020" name="Mol. Plant">
        <title>The Chromosome-Based Rubber Tree Genome Provides New Insights into Spurge Genome Evolution and Rubber Biosynthesis.</title>
        <authorList>
            <person name="Liu J."/>
            <person name="Shi C."/>
            <person name="Shi C.C."/>
            <person name="Li W."/>
            <person name="Zhang Q.J."/>
            <person name="Zhang Y."/>
            <person name="Li K."/>
            <person name="Lu H.F."/>
            <person name="Shi C."/>
            <person name="Zhu S.T."/>
            <person name="Xiao Z.Y."/>
            <person name="Nan H."/>
            <person name="Yue Y."/>
            <person name="Zhu X.G."/>
            <person name="Wu Y."/>
            <person name="Hong X.N."/>
            <person name="Fan G.Y."/>
            <person name="Tong Y."/>
            <person name="Zhang D."/>
            <person name="Mao C.L."/>
            <person name="Liu Y.L."/>
            <person name="Hao S.J."/>
            <person name="Liu W.Q."/>
            <person name="Lv M.Q."/>
            <person name="Zhang H.B."/>
            <person name="Liu Y."/>
            <person name="Hu-Tang G.R."/>
            <person name="Wang J.P."/>
            <person name="Wang J.H."/>
            <person name="Sun Y.H."/>
            <person name="Ni S.B."/>
            <person name="Chen W.B."/>
            <person name="Zhang X.C."/>
            <person name="Jiao Y.N."/>
            <person name="Eichler E.E."/>
            <person name="Li G.H."/>
            <person name="Liu X."/>
            <person name="Gao L.Z."/>
        </authorList>
    </citation>
    <scope>NUCLEOTIDE SEQUENCE [LARGE SCALE GENOMIC DNA]</scope>
    <source>
        <strain evidence="18">cv. GT1</strain>
        <tissue evidence="17">Leaf</tissue>
    </source>
</reference>
<evidence type="ECO:0000259" key="16">
    <source>
        <dbReference type="PROSITE" id="PS50089"/>
    </source>
</evidence>
<keyword evidence="8 14" id="KW-0863">Zinc-finger</keyword>
<dbReference type="GO" id="GO:0008270">
    <property type="term" value="F:zinc ion binding"/>
    <property type="evidence" value="ECO:0007669"/>
    <property type="project" value="UniProtKB-KW"/>
</dbReference>
<evidence type="ECO:0000256" key="13">
    <source>
        <dbReference type="ARBA" id="ARBA00024209"/>
    </source>
</evidence>
<keyword evidence="11 15" id="KW-1133">Transmembrane helix</keyword>
<feature type="domain" description="RING-type" evidence="16">
    <location>
        <begin position="99"/>
        <end position="141"/>
    </location>
</feature>
<dbReference type="Proteomes" id="UP000467840">
    <property type="component" value="Chromosome 15"/>
</dbReference>
<dbReference type="InterPro" id="IPR001841">
    <property type="entry name" value="Znf_RING"/>
</dbReference>
<comment type="caution">
    <text evidence="17">The sequence shown here is derived from an EMBL/GenBank/DDBJ whole genome shotgun (WGS) entry which is preliminary data.</text>
</comment>
<keyword evidence="6 15" id="KW-0812">Transmembrane</keyword>
<evidence type="ECO:0000256" key="3">
    <source>
        <dbReference type="ARBA" id="ARBA00004906"/>
    </source>
</evidence>
<dbReference type="CDD" id="cd15801">
    <property type="entry name" value="PMEI-like_1"/>
    <property type="match status" value="1"/>
</dbReference>
<dbReference type="PANTHER" id="PTHR46913">
    <property type="entry name" value="RING-H2 FINGER PROTEIN ATL16"/>
    <property type="match status" value="1"/>
</dbReference>
<dbReference type="EMBL" id="JAAGAX010000005">
    <property type="protein sequence ID" value="KAF2315033.1"/>
    <property type="molecule type" value="Genomic_DNA"/>
</dbReference>
<evidence type="ECO:0000256" key="12">
    <source>
        <dbReference type="ARBA" id="ARBA00023136"/>
    </source>
</evidence>
<evidence type="ECO:0000256" key="8">
    <source>
        <dbReference type="ARBA" id="ARBA00022771"/>
    </source>
</evidence>
<comment type="similarity">
    <text evidence="13">Belongs to the RING-type zinc finger family. ATL subfamily.</text>
</comment>
<keyword evidence="5" id="KW-0808">Transferase</keyword>
<evidence type="ECO:0000313" key="17">
    <source>
        <dbReference type="EMBL" id="KAF2315033.1"/>
    </source>
</evidence>
<name>A0A6A6MS72_HEVBR</name>
<evidence type="ECO:0000256" key="7">
    <source>
        <dbReference type="ARBA" id="ARBA00022723"/>
    </source>
</evidence>